<dbReference type="Pfam" id="PF01477">
    <property type="entry name" value="PLAT"/>
    <property type="match status" value="1"/>
</dbReference>
<feature type="transmembrane region" description="Helical" evidence="7">
    <location>
        <begin position="1309"/>
        <end position="1329"/>
    </location>
</feature>
<evidence type="ECO:0000256" key="1">
    <source>
        <dbReference type="ARBA" id="ARBA00004370"/>
    </source>
</evidence>
<sequence>MGVSLHHGGRHLSTEMAADLVWTPDSLTSVEFHTFYMGFRLIETMVEDIVYTITLDDYTCKMDVWQGQPPGPKPGSDTRDWIDDNPKQFISFRHTSQPNLWLRFSMIPRSSTLRVSTSNTINLRDWDESVSVSGVSGMNQRNCRDAMRLVPTDPSPKVTSNSAKVKTDQLLHVRVTAPDVSCGKGAVISQAEWIFAGNGQAPNSKRCVDPAGWTRHQVKAQITDDSVVVQLSKLPLGLVVVCNTFTISHRDIGQFRRLLCPKLVIQPETSGELTQPVNQPLVLDASASFITEDTPIDETKHTMLWSCQSTTAGGTPTACPQDVLTTPNDAKTGVTSLTAGNKYEITFTVRDLNSTPPGELLGSTTRVVNAVPPGPAVRINCDANCEDSTATTDIVSLSAECSSCTTEQEKQIKYHWEIKDSGGNPVPNANNLVEGGRLDQNSITLKSDSLRPGSVYNVHLTLSENNVIGKGSATYKLNTKGGPRAGKCDIYPPIGSTIVTKFTLNCYGFSDPDQPLLYRAYATIPATGEDFLIAYGLSDNPADQIVKFNDLCPPVGNVLDDNRLHSWVEVTDSTGATMKVYPASEAGKSAFDAMVERSEILNSAKRAKFGNSAGQLGTTFGVVQFMNKDAIDDKDAERRQRRARVRENILSSLMKTPATNADALQQAVSCLEQVTAVPSDLTPSVTDLAEEVLEYVSTSLADLDITTVKEGGKLATDLFKVLDRLTTVIVARERKVVLRNKTTPAQIQRSARSERVIKNIGRIMLRKSGLPRDTTKVVKLQKSAAVGRWQKVKKDKPLEVDTGDMQETHGFGAYLGLDPSQFGAKEGSSVDMMLTVAKDNIYMYAKSARNLNMPVVNARVEDRKTGKAVASIENVTDFAALNAETNFIITRNSTEKEREYWPYQRVSLARDSGDKYVLDDSRVLTFKAAANHSIMVWMNVSDPSIRVDVSAEFVSADDSVKNSVLTKTQWPRRSDTLERVGPHTQDPNVFILPARNESLFTHGDRYLVTLDVTETAQVYSTLDEVPAVYILTGNLSCNMWDSASNDFIKDPSCHVGPISAIHVLDCRCMHLSVFTGSLLVAPNFIDLTDVELFLEFFTNPVMIMLVILIWNVYFMGIWFFRKHDEMDEKKREVIVLLDNNVHDDHVYLVCTVTGWWRHAGTSARVYMYLKGTLDKSRVHRLTGKGQKLFMEGAENWFLVTTPTDLGNLKSVVVWHDNSGDSAAWFLKEVYVHKVDNKKSWHCLYDDWLSLEHGHGHLVIEAPALTPEEIHMRRMYQFALKTSTGLRTGHLWLSIFFKPPYNTFTRFQRLTCALCLLMTTMVVNLMFYGIPRNDPAVQVFQTSEYCVQKEHRAKRDLG</sequence>
<dbReference type="PROSITE" id="PS50095">
    <property type="entry name" value="PLAT"/>
    <property type="match status" value="1"/>
</dbReference>
<evidence type="ECO:0000313" key="10">
    <source>
        <dbReference type="Proteomes" id="UP001519460"/>
    </source>
</evidence>
<keyword evidence="2 7" id="KW-0812">Transmembrane</keyword>
<proteinExistence type="predicted"/>
<dbReference type="Gene3D" id="2.60.60.20">
    <property type="entry name" value="PLAT/LH2 domain"/>
    <property type="match status" value="1"/>
</dbReference>
<keyword evidence="5 7" id="KW-0472">Membrane</keyword>
<evidence type="ECO:0000259" key="8">
    <source>
        <dbReference type="PROSITE" id="PS50095"/>
    </source>
</evidence>
<dbReference type="GO" id="GO:0016020">
    <property type="term" value="C:membrane"/>
    <property type="evidence" value="ECO:0007669"/>
    <property type="project" value="UniProtKB-SubCell"/>
</dbReference>
<evidence type="ECO:0000256" key="3">
    <source>
        <dbReference type="ARBA" id="ARBA00022737"/>
    </source>
</evidence>
<accession>A0ABD0JUH1</accession>
<feature type="domain" description="PLAT" evidence="8">
    <location>
        <begin position="1145"/>
        <end position="1262"/>
    </location>
</feature>
<comment type="subcellular location">
    <subcellularLocation>
        <location evidence="1">Membrane</location>
    </subcellularLocation>
</comment>
<comment type="caution">
    <text evidence="9">The sequence shown here is derived from an EMBL/GenBank/DDBJ whole genome shotgun (WGS) entry which is preliminary data.</text>
</comment>
<dbReference type="EMBL" id="JACVVK020000325">
    <property type="protein sequence ID" value="KAK7478441.1"/>
    <property type="molecule type" value="Genomic_DNA"/>
</dbReference>
<dbReference type="SMART" id="SM00308">
    <property type="entry name" value="LH2"/>
    <property type="match status" value="1"/>
</dbReference>
<evidence type="ECO:0000313" key="9">
    <source>
        <dbReference type="EMBL" id="KAK7478441.1"/>
    </source>
</evidence>
<organism evidence="9 10">
    <name type="scientific">Batillaria attramentaria</name>
    <dbReference type="NCBI Taxonomy" id="370345"/>
    <lineage>
        <taxon>Eukaryota</taxon>
        <taxon>Metazoa</taxon>
        <taxon>Spiralia</taxon>
        <taxon>Lophotrochozoa</taxon>
        <taxon>Mollusca</taxon>
        <taxon>Gastropoda</taxon>
        <taxon>Caenogastropoda</taxon>
        <taxon>Sorbeoconcha</taxon>
        <taxon>Cerithioidea</taxon>
        <taxon>Batillariidae</taxon>
        <taxon>Batillaria</taxon>
    </lineage>
</organism>
<keyword evidence="10" id="KW-1185">Reference proteome</keyword>
<evidence type="ECO:0000256" key="2">
    <source>
        <dbReference type="ARBA" id="ARBA00022692"/>
    </source>
</evidence>
<comment type="caution">
    <text evidence="6">Lacks conserved residue(s) required for the propagation of feature annotation.</text>
</comment>
<dbReference type="InterPro" id="IPR036392">
    <property type="entry name" value="PLAT/LH2_dom_sf"/>
</dbReference>
<keyword evidence="4 7" id="KW-1133">Transmembrane helix</keyword>
<keyword evidence="3" id="KW-0677">Repeat</keyword>
<dbReference type="Proteomes" id="UP001519460">
    <property type="component" value="Unassembled WGS sequence"/>
</dbReference>
<name>A0ABD0JUH1_9CAEN</name>
<evidence type="ECO:0000256" key="7">
    <source>
        <dbReference type="SAM" id="Phobius"/>
    </source>
</evidence>
<evidence type="ECO:0000256" key="4">
    <source>
        <dbReference type="ARBA" id="ARBA00022989"/>
    </source>
</evidence>
<protein>
    <recommendedName>
        <fullName evidence="8">PLAT domain-containing protein</fullName>
    </recommendedName>
</protein>
<feature type="transmembrane region" description="Helical" evidence="7">
    <location>
        <begin position="1101"/>
        <end position="1120"/>
    </location>
</feature>
<reference evidence="9 10" key="1">
    <citation type="journal article" date="2023" name="Sci. Data">
        <title>Genome assembly of the Korean intertidal mud-creeper Batillaria attramentaria.</title>
        <authorList>
            <person name="Patra A.K."/>
            <person name="Ho P.T."/>
            <person name="Jun S."/>
            <person name="Lee S.J."/>
            <person name="Kim Y."/>
            <person name="Won Y.J."/>
        </authorList>
    </citation>
    <scope>NUCLEOTIDE SEQUENCE [LARGE SCALE GENOMIC DNA]</scope>
    <source>
        <strain evidence="9">Wonlab-2016</strain>
    </source>
</reference>
<dbReference type="SUPFAM" id="SSF49723">
    <property type="entry name" value="Lipase/lipooxygenase domain (PLAT/LH2 domain)"/>
    <property type="match status" value="1"/>
</dbReference>
<dbReference type="InterPro" id="IPR001024">
    <property type="entry name" value="PLAT/LH2_dom"/>
</dbReference>
<evidence type="ECO:0000256" key="5">
    <source>
        <dbReference type="ARBA" id="ARBA00023136"/>
    </source>
</evidence>
<evidence type="ECO:0000256" key="6">
    <source>
        <dbReference type="PROSITE-ProRule" id="PRU00152"/>
    </source>
</evidence>
<dbReference type="PANTHER" id="PTHR46730:SF1">
    <property type="entry name" value="PLAT DOMAIN-CONTAINING PROTEIN"/>
    <property type="match status" value="1"/>
</dbReference>
<dbReference type="PANTHER" id="PTHR46730">
    <property type="entry name" value="POLYCYSTIN-1"/>
    <property type="match status" value="1"/>
</dbReference>
<gene>
    <name evidence="9" type="ORF">BaRGS_00030287</name>
</gene>
<dbReference type="Pfam" id="PF02010">
    <property type="entry name" value="REJ"/>
    <property type="match status" value="1"/>
</dbReference>
<dbReference type="InterPro" id="IPR002859">
    <property type="entry name" value="PKD/REJ-like"/>
</dbReference>